<dbReference type="PANTHER" id="PTHR34698:SF2">
    <property type="entry name" value="5-OXOPROLINASE SUBUNIT B"/>
    <property type="match status" value="1"/>
</dbReference>
<organism evidence="5 6">
    <name type="scientific">Marinospirillum alkaliphilum DSM 21637</name>
    <dbReference type="NCBI Taxonomy" id="1122209"/>
    <lineage>
        <taxon>Bacteria</taxon>
        <taxon>Pseudomonadati</taxon>
        <taxon>Pseudomonadota</taxon>
        <taxon>Gammaproteobacteria</taxon>
        <taxon>Oceanospirillales</taxon>
        <taxon>Oceanospirillaceae</taxon>
        <taxon>Marinospirillum</taxon>
    </lineage>
</organism>
<dbReference type="InterPro" id="IPR003833">
    <property type="entry name" value="CT_C_D"/>
</dbReference>
<dbReference type="AlphaFoldDB" id="A0A1K1ZTN1"/>
<keyword evidence="2" id="KW-0378">Hydrolase</keyword>
<dbReference type="InterPro" id="IPR029000">
    <property type="entry name" value="Cyclophilin-like_dom_sf"/>
</dbReference>
<evidence type="ECO:0000313" key="6">
    <source>
        <dbReference type="Proteomes" id="UP000182350"/>
    </source>
</evidence>
<evidence type="ECO:0000259" key="4">
    <source>
        <dbReference type="SMART" id="SM00796"/>
    </source>
</evidence>
<dbReference type="Pfam" id="PF02682">
    <property type="entry name" value="CT_C_D"/>
    <property type="match status" value="1"/>
</dbReference>
<dbReference type="SMART" id="SM00796">
    <property type="entry name" value="AHS1"/>
    <property type="match status" value="1"/>
</dbReference>
<dbReference type="GO" id="GO:0005524">
    <property type="term" value="F:ATP binding"/>
    <property type="evidence" value="ECO:0007669"/>
    <property type="project" value="UniProtKB-KW"/>
</dbReference>
<name>A0A1K1ZTN1_9GAMM</name>
<dbReference type="PANTHER" id="PTHR34698">
    <property type="entry name" value="5-OXOPROLINASE SUBUNIT B"/>
    <property type="match status" value="1"/>
</dbReference>
<evidence type="ECO:0000256" key="3">
    <source>
        <dbReference type="ARBA" id="ARBA00022840"/>
    </source>
</evidence>
<dbReference type="SUPFAM" id="SSF160467">
    <property type="entry name" value="PH0987 N-terminal domain-like"/>
    <property type="match status" value="1"/>
</dbReference>
<dbReference type="InterPro" id="IPR010016">
    <property type="entry name" value="PxpB"/>
</dbReference>
<sequence>MHYELQRAGLSGVLLQLAEVITPGLPLQLRALREYLLAALPDLGLQITPSYTSLLLEYDLLQISHAAFLERLHPLLQGWQAPVLDTTQAAVIEIPVFYDLTTGPDLPRVAEQAGLAVDAVITLHAATAYEVCALGFAPGFAYLASVPLALRTPRLTTPRSRVPAGSVALADQQTAVYPQESPGGWNLIGRTPLRMFDAKRSPPSVLQPGQQVRFVPVDQHTFVQLGGVLDAG</sequence>
<dbReference type="GO" id="GO:0016787">
    <property type="term" value="F:hydrolase activity"/>
    <property type="evidence" value="ECO:0007669"/>
    <property type="project" value="UniProtKB-KW"/>
</dbReference>
<dbReference type="RefSeq" id="WP_072327139.1">
    <property type="nucleotide sequence ID" value="NZ_FPJW01000013.1"/>
</dbReference>
<protein>
    <submittedName>
        <fullName evidence="5">Sensor histidine kinase inhibitor, KipI family</fullName>
    </submittedName>
</protein>
<dbReference type="Proteomes" id="UP000182350">
    <property type="component" value="Unassembled WGS sequence"/>
</dbReference>
<evidence type="ECO:0000256" key="1">
    <source>
        <dbReference type="ARBA" id="ARBA00022741"/>
    </source>
</evidence>
<keyword evidence="6" id="KW-1185">Reference proteome</keyword>
<dbReference type="SUPFAM" id="SSF50891">
    <property type="entry name" value="Cyclophilin-like"/>
    <property type="match status" value="1"/>
</dbReference>
<dbReference type="Gene3D" id="3.30.1360.40">
    <property type="match status" value="1"/>
</dbReference>
<dbReference type="OrthoDB" id="9778567at2"/>
<accession>A0A1K1ZTN1</accession>
<dbReference type="Gene3D" id="2.40.100.10">
    <property type="entry name" value="Cyclophilin-like"/>
    <property type="match status" value="1"/>
</dbReference>
<keyword evidence="3" id="KW-0067">ATP-binding</keyword>
<reference evidence="5 6" key="1">
    <citation type="submission" date="2016-11" db="EMBL/GenBank/DDBJ databases">
        <authorList>
            <person name="Jaros S."/>
            <person name="Januszkiewicz K."/>
            <person name="Wedrychowicz H."/>
        </authorList>
    </citation>
    <scope>NUCLEOTIDE SEQUENCE [LARGE SCALE GENOMIC DNA]</scope>
    <source>
        <strain evidence="5 6">DSM 21637</strain>
    </source>
</reference>
<dbReference type="NCBIfam" id="TIGR00370">
    <property type="entry name" value="5-oxoprolinase subunit PxpB"/>
    <property type="match status" value="1"/>
</dbReference>
<proteinExistence type="predicted"/>
<evidence type="ECO:0000256" key="2">
    <source>
        <dbReference type="ARBA" id="ARBA00022801"/>
    </source>
</evidence>
<evidence type="ECO:0000313" key="5">
    <source>
        <dbReference type="EMBL" id="SFX77083.1"/>
    </source>
</evidence>
<dbReference type="EMBL" id="FPJW01000013">
    <property type="protein sequence ID" value="SFX77083.1"/>
    <property type="molecule type" value="Genomic_DNA"/>
</dbReference>
<dbReference type="STRING" id="1122209.SAMN02745752_02823"/>
<keyword evidence="1" id="KW-0547">Nucleotide-binding</keyword>
<gene>
    <name evidence="5" type="ORF">SAMN02745752_02823</name>
</gene>
<feature type="domain" description="Carboxyltransferase" evidence="4">
    <location>
        <begin position="3"/>
        <end position="206"/>
    </location>
</feature>